<keyword evidence="1" id="KW-0802">TPR repeat</keyword>
<evidence type="ECO:0000259" key="2">
    <source>
        <dbReference type="Pfam" id="PF00931"/>
    </source>
</evidence>
<dbReference type="Pfam" id="PF13560">
    <property type="entry name" value="HTH_31"/>
    <property type="match status" value="1"/>
</dbReference>
<dbReference type="InterPro" id="IPR019734">
    <property type="entry name" value="TPR_rpt"/>
</dbReference>
<feature type="domain" description="NB-ARC" evidence="2">
    <location>
        <begin position="116"/>
        <end position="268"/>
    </location>
</feature>
<dbReference type="SUPFAM" id="SSF48452">
    <property type="entry name" value="TPR-like"/>
    <property type="match status" value="1"/>
</dbReference>
<dbReference type="Gene3D" id="1.10.260.40">
    <property type="entry name" value="lambda repressor-like DNA-binding domains"/>
    <property type="match status" value="1"/>
</dbReference>
<dbReference type="GO" id="GO:0003677">
    <property type="term" value="F:DNA binding"/>
    <property type="evidence" value="ECO:0007669"/>
    <property type="project" value="InterPro"/>
</dbReference>
<dbReference type="InterPro" id="IPR001387">
    <property type="entry name" value="Cro/C1-type_HTH"/>
</dbReference>
<dbReference type="PRINTS" id="PR00364">
    <property type="entry name" value="DISEASERSIST"/>
</dbReference>
<reference evidence="3 4" key="1">
    <citation type="submission" date="2016-10" db="EMBL/GenBank/DDBJ databases">
        <authorList>
            <person name="de Groot N.N."/>
        </authorList>
    </citation>
    <scope>NUCLEOTIDE SEQUENCE [LARGE SCALE GENOMIC DNA]</scope>
    <source>
        <strain evidence="3 4">CGMCC 4.7037</strain>
    </source>
</reference>
<dbReference type="SMART" id="SM00028">
    <property type="entry name" value="TPR"/>
    <property type="match status" value="4"/>
</dbReference>
<gene>
    <name evidence="3" type="ORF">SAMN05444920_12047</name>
</gene>
<protein>
    <submittedName>
        <fullName evidence="3">Predicted ATPase</fullName>
    </submittedName>
</protein>
<dbReference type="Pfam" id="PF00931">
    <property type="entry name" value="NB-ARC"/>
    <property type="match status" value="1"/>
</dbReference>
<evidence type="ECO:0000313" key="3">
    <source>
        <dbReference type="EMBL" id="SEH01343.1"/>
    </source>
</evidence>
<dbReference type="InterPro" id="IPR010982">
    <property type="entry name" value="Lambda_DNA-bd_dom_sf"/>
</dbReference>
<dbReference type="InterPro" id="IPR027417">
    <property type="entry name" value="P-loop_NTPase"/>
</dbReference>
<sequence>MRETDVRRDFAALLETLKVRSGRSYQALARRVGLSTSTVHRFCTGKQFPGDARVVERLAAAFGAGQGETRALLRQWRLADVVDARRSGDSQPYEKALRDDLPRDIGDFVGRGDELKRLLDPGGTAEVWTIDGMAGIGKTTLAVHAAHLLKERYPDIRLFLDLHGYSAGVLPMTTSAALKALLRAADVPDERIPAETDQRASLWRSTLAGRRALIVLDNAVDAAQVVPLLPGRRGCLTIVTSRTRLVDLDGAEPLSLGELATEEAVSMLGRVADADPAAAAEAVHLCGRLPLAIRIVTARVRHRPAWTVADLTRRLRREHGRLAELQAGAGSVEAAFALSYRRLGVDERRMFRLLGLLPGLDAGLESVAALAGLPPTATERLLERLVDAHMLQEPAPGRYSFHDLVRDHARATLDTGEPDDRRRAALHRLLDHYLSAADQAAHLLEPSRLPSVPAPEGQAPPFADRRAAITWLEREQDNLLAAIDAAMEADFPVHTWQLARALWHFFLLRGNTHDWIHTHRLALSAARKTGDSVAEAETLKNLGLAQWLSGADATAVALHHQALVLDCWNEDPAGQAKTLTHLGFVHNRTGELTIAADHFLLAVHLYQEVEDPVGANRALAGLGDTYRKTGLLPQALRCLREALHLSEWCSDRWGETLAHTGLGSVYLAAGNASLARHHFGRALELSREGGDRWRETMVSTWLGFAHLDAGSAGQAHRHFGHALELSRQTGDQWNESTAVAGLDRLRRTDDELT</sequence>
<dbReference type="CDD" id="cd00093">
    <property type="entry name" value="HTH_XRE"/>
    <property type="match status" value="1"/>
</dbReference>
<proteinExistence type="predicted"/>
<accession>A0A1H6EVC8</accession>
<dbReference type="Pfam" id="PF13176">
    <property type="entry name" value="TPR_7"/>
    <property type="match status" value="1"/>
</dbReference>
<organism evidence="3 4">
    <name type="scientific">Nonomuraea solani</name>
    <dbReference type="NCBI Taxonomy" id="1144553"/>
    <lineage>
        <taxon>Bacteria</taxon>
        <taxon>Bacillati</taxon>
        <taxon>Actinomycetota</taxon>
        <taxon>Actinomycetes</taxon>
        <taxon>Streptosporangiales</taxon>
        <taxon>Streptosporangiaceae</taxon>
        <taxon>Nonomuraea</taxon>
    </lineage>
</organism>
<dbReference type="GO" id="GO:0043531">
    <property type="term" value="F:ADP binding"/>
    <property type="evidence" value="ECO:0007669"/>
    <property type="project" value="InterPro"/>
</dbReference>
<name>A0A1H6EVC8_9ACTN</name>
<dbReference type="InterPro" id="IPR011990">
    <property type="entry name" value="TPR-like_helical_dom_sf"/>
</dbReference>
<dbReference type="PANTHER" id="PTHR47691">
    <property type="entry name" value="REGULATOR-RELATED"/>
    <property type="match status" value="1"/>
</dbReference>
<dbReference type="SUPFAM" id="SSF47413">
    <property type="entry name" value="lambda repressor-like DNA-binding domains"/>
    <property type="match status" value="1"/>
</dbReference>
<evidence type="ECO:0000256" key="1">
    <source>
        <dbReference type="PROSITE-ProRule" id="PRU00339"/>
    </source>
</evidence>
<feature type="repeat" description="TPR" evidence="1">
    <location>
        <begin position="656"/>
        <end position="689"/>
    </location>
</feature>
<dbReference type="Gene3D" id="3.40.50.300">
    <property type="entry name" value="P-loop containing nucleotide triphosphate hydrolases"/>
    <property type="match status" value="1"/>
</dbReference>
<dbReference type="PROSITE" id="PS50005">
    <property type="entry name" value="TPR"/>
    <property type="match status" value="1"/>
</dbReference>
<dbReference type="Proteomes" id="UP000236732">
    <property type="component" value="Unassembled WGS sequence"/>
</dbReference>
<dbReference type="InterPro" id="IPR002182">
    <property type="entry name" value="NB-ARC"/>
</dbReference>
<keyword evidence="4" id="KW-1185">Reference proteome</keyword>
<dbReference type="Gene3D" id="1.25.40.10">
    <property type="entry name" value="Tetratricopeptide repeat domain"/>
    <property type="match status" value="1"/>
</dbReference>
<dbReference type="SUPFAM" id="SSF52540">
    <property type="entry name" value="P-loop containing nucleoside triphosphate hydrolases"/>
    <property type="match status" value="1"/>
</dbReference>
<dbReference type="EMBL" id="FNVT01000020">
    <property type="protein sequence ID" value="SEH01343.1"/>
    <property type="molecule type" value="Genomic_DNA"/>
</dbReference>
<dbReference type="RefSeq" id="WP_103962445.1">
    <property type="nucleotide sequence ID" value="NZ_FNVT01000020.1"/>
</dbReference>
<dbReference type="AlphaFoldDB" id="A0A1H6EVC8"/>
<dbReference type="OrthoDB" id="5521887at2"/>
<evidence type="ECO:0000313" key="4">
    <source>
        <dbReference type="Proteomes" id="UP000236732"/>
    </source>
</evidence>
<dbReference type="PANTHER" id="PTHR47691:SF3">
    <property type="entry name" value="HTH-TYPE TRANSCRIPTIONAL REGULATOR RV0890C-RELATED"/>
    <property type="match status" value="1"/>
</dbReference>